<comment type="caution">
    <text evidence="2">The sequence shown here is derived from an EMBL/GenBank/DDBJ whole genome shotgun (WGS) entry which is preliminary data.</text>
</comment>
<comment type="pathway">
    <text evidence="1">Cofactor biosynthesis; ubiquinone biosynthesis.</text>
</comment>
<accession>A0A545T0K5</accession>
<evidence type="ECO:0000313" key="3">
    <source>
        <dbReference type="Proteomes" id="UP000319732"/>
    </source>
</evidence>
<dbReference type="InterPro" id="IPR007475">
    <property type="entry name" value="UbiK"/>
</dbReference>
<dbReference type="OrthoDB" id="5297354at2"/>
<organism evidence="2 3">
    <name type="scientific">Exilibacterium tricleocarpae</name>
    <dbReference type="NCBI Taxonomy" id="2591008"/>
    <lineage>
        <taxon>Bacteria</taxon>
        <taxon>Pseudomonadati</taxon>
        <taxon>Pseudomonadota</taxon>
        <taxon>Gammaproteobacteria</taxon>
        <taxon>Cellvibrionales</taxon>
        <taxon>Cellvibrionaceae</taxon>
        <taxon>Exilibacterium</taxon>
    </lineage>
</organism>
<evidence type="ECO:0000256" key="1">
    <source>
        <dbReference type="HAMAP-Rule" id="MF_02216"/>
    </source>
</evidence>
<dbReference type="GO" id="GO:0006744">
    <property type="term" value="P:ubiquinone biosynthetic process"/>
    <property type="evidence" value="ECO:0007669"/>
    <property type="project" value="UniProtKB-UniRule"/>
</dbReference>
<dbReference type="EMBL" id="VHSG01000023">
    <property type="protein sequence ID" value="TQV70757.1"/>
    <property type="molecule type" value="Genomic_DNA"/>
</dbReference>
<keyword evidence="1" id="KW-0831">Ubiquinone biosynthesis</keyword>
<reference evidence="2 3" key="1">
    <citation type="submission" date="2019-06" db="EMBL/GenBank/DDBJ databases">
        <title>Whole genome sequence for Cellvibrionaceae sp. R142.</title>
        <authorList>
            <person name="Wang G."/>
        </authorList>
    </citation>
    <scope>NUCLEOTIDE SEQUENCE [LARGE SCALE GENOMIC DNA]</scope>
    <source>
        <strain evidence="2 3">R142</strain>
    </source>
</reference>
<dbReference type="UniPathway" id="UPA00232"/>
<dbReference type="RefSeq" id="WP_142928858.1">
    <property type="nucleotide sequence ID" value="NZ_ML660101.1"/>
</dbReference>
<dbReference type="AlphaFoldDB" id="A0A545T0K5"/>
<gene>
    <name evidence="1" type="primary">ubiK</name>
    <name evidence="2" type="ORF">FKG94_20745</name>
</gene>
<dbReference type="PANTHER" id="PTHR38040:SF1">
    <property type="entry name" value="UBIQUINONE BIOSYNTHESIS ACCESSORY FACTOR UBIK"/>
    <property type="match status" value="1"/>
</dbReference>
<keyword evidence="3" id="KW-1185">Reference proteome</keyword>
<comment type="subcellular location">
    <subcellularLocation>
        <location evidence="1">Cytoplasm</location>
    </subcellularLocation>
</comment>
<sequence>MFPPLPKQLFKHLAEDLSEALVQRGGVLPQKELQALLQSALGRLNLVTREEFDAQAAVLLRTREKVEQLEKEVTTLSATIASLPAPEQK</sequence>
<keyword evidence="1" id="KW-0963">Cytoplasm</keyword>
<comment type="similarity">
    <text evidence="1">Belongs to the UbiK family.</text>
</comment>
<evidence type="ECO:0000313" key="2">
    <source>
        <dbReference type="EMBL" id="TQV70757.1"/>
    </source>
</evidence>
<proteinExistence type="inferred from homology"/>
<comment type="function">
    <text evidence="1">Required for efficient ubiquinone (coenzyme Q) biosynthesis. UbiK is probably an accessory factor of Ubi enzymes and facilitates ubiquinone biosynthesis by acting as an assembly factor, a targeting factor, or both.</text>
</comment>
<dbReference type="Pfam" id="PF04380">
    <property type="entry name" value="BMFP"/>
    <property type="match status" value="1"/>
</dbReference>
<dbReference type="PANTHER" id="PTHR38040">
    <property type="entry name" value="UBIQUINONE BIOSYNTHESIS ACCESSORY FACTOR UBIK"/>
    <property type="match status" value="1"/>
</dbReference>
<dbReference type="HAMAP" id="MF_02216">
    <property type="entry name" value="UbiK"/>
    <property type="match status" value="1"/>
</dbReference>
<name>A0A545T0K5_9GAMM</name>
<dbReference type="Proteomes" id="UP000319732">
    <property type="component" value="Unassembled WGS sequence"/>
</dbReference>
<protein>
    <recommendedName>
        <fullName evidence="1">Ubiquinone biosynthesis accessory factor UbiK</fullName>
    </recommendedName>
</protein>
<dbReference type="GO" id="GO:0005829">
    <property type="term" value="C:cytosol"/>
    <property type="evidence" value="ECO:0007669"/>
    <property type="project" value="TreeGrafter"/>
</dbReference>